<organism evidence="5 6">
    <name type="scientific">Fulvitalea axinellae</name>
    <dbReference type="NCBI Taxonomy" id="1182444"/>
    <lineage>
        <taxon>Bacteria</taxon>
        <taxon>Pseudomonadati</taxon>
        <taxon>Bacteroidota</taxon>
        <taxon>Cytophagia</taxon>
        <taxon>Cytophagales</taxon>
        <taxon>Persicobacteraceae</taxon>
        <taxon>Fulvitalea</taxon>
    </lineage>
</organism>
<sequence length="983" mass="112267">MFFLLCFFGRLKSFASDKAIVAIKAESFFKQNDLGKKSLQKLLVAEEEVGFVLDLNNGRLFTDERTRNFMEVVLSLGEKKGRIYFFIKGRSLLKRIGDQILERDNAVFYAWDGVESSKASQGLNYLWDDAFSVRLTKDGYTLRAGEKSSRIFVLENHENLTSAQDYVNVWKIVGRKPNVIIGDFSEYDRFKEICSKLNAKKEVNGRVVCNDLDLKNVKWESSDAISTGEFSFPVDGQKKTYAKPYKRGFVFSPSKIFAHKDSFWHVRAIEMKLKDSLYANYKLDGSAQDLKGNTLPVLFRPSFVDEAVRGKVALFSSRDRLSLQNEKGRALLMEEALSLSFWFKVKHYPSGDNNLAFFRSKEGQGFGVKLRKRRPVLFLGTEEQESEITIDYGWHHVALSLDADELTFVLDGAASLRIKDTEKAFPFEGDLVFGAVESTVFSGYLDDVKLHKRALSVTELKRMMELEEKKPSLEADLVGYYPLRKNTESYLGKALNGKPNNIDFTSDDRFGEVARFEKDSSFIDCGHDAVFDINNCLTVTAWVKPTLLNDHIAIVGKGYSYSAKFWNKKMLFTTTFVSDHYGASSRMKLDEWQHVSYVFDAGDRIRFYYNGELVHESIASPINSSDNSFLIGSNLWGQYFKGNMTELCLWNRSLSTDEIKEVYRRTKDGGPVFRIPEVIPPDEPETQTDDTILVVSGGVLLLFAAFWFFYKKKNKERNSDKVAEVEKPIAKVERKINGNSLEFFGGFKACDATGNDVSRKFTPKLRELFLLMFLEGRMSGKGISSKRISDTLWAGYPESSAKNSRSTYMRNLRAVLSDFEGIEVVFENKYWQIQVSEKAFCDIEVLWSLLRDGLDWSNGVGESELDAYLEVLLKGKFLPSLEAEWADSFKANLADKVTDLCDFVLASDLYVEDRKMAIAKALENYDSLNYGALAFKLSYYVNHRKRSVAVKIFEKFVKEHHDFYGYEPELTFEEALRGPTERV</sequence>
<dbReference type="Gene3D" id="2.60.120.200">
    <property type="match status" value="2"/>
</dbReference>
<evidence type="ECO:0000259" key="4">
    <source>
        <dbReference type="SMART" id="SM00560"/>
    </source>
</evidence>
<dbReference type="GO" id="GO:0004553">
    <property type="term" value="F:hydrolase activity, hydrolyzing O-glycosyl compounds"/>
    <property type="evidence" value="ECO:0007669"/>
    <property type="project" value="UniProtKB-ARBA"/>
</dbReference>
<keyword evidence="2" id="KW-1015">Disulfide bond</keyword>
<reference evidence="5 6" key="1">
    <citation type="submission" date="2021-12" db="EMBL/GenBank/DDBJ databases">
        <title>Genome sequencing of bacteria with rrn-lacking chromosome and rrn-plasmid.</title>
        <authorList>
            <person name="Anda M."/>
            <person name="Iwasaki W."/>
        </authorList>
    </citation>
    <scope>NUCLEOTIDE SEQUENCE [LARGE SCALE GENOMIC DNA]</scope>
    <source>
        <strain evidence="5 6">DSM 100852</strain>
    </source>
</reference>
<dbReference type="EMBL" id="AP025314">
    <property type="protein sequence ID" value="BDD09713.1"/>
    <property type="molecule type" value="Genomic_DNA"/>
</dbReference>
<evidence type="ECO:0000313" key="5">
    <source>
        <dbReference type="EMBL" id="BDD09713.1"/>
    </source>
</evidence>
<dbReference type="PANTHER" id="PTHR35807:SF1">
    <property type="entry name" value="TRANSCRIPTIONAL REGULATOR REDD"/>
    <property type="match status" value="1"/>
</dbReference>
<dbReference type="NCBIfam" id="TIGR01167">
    <property type="entry name" value="LPXTG_anchor"/>
    <property type="match status" value="1"/>
</dbReference>
<dbReference type="GO" id="GO:0006355">
    <property type="term" value="P:regulation of DNA-templated transcription"/>
    <property type="evidence" value="ECO:0007669"/>
    <property type="project" value="TreeGrafter"/>
</dbReference>
<evidence type="ECO:0000256" key="1">
    <source>
        <dbReference type="ARBA" id="ARBA00022729"/>
    </source>
</evidence>
<keyword evidence="1" id="KW-0732">Signal</keyword>
<keyword evidence="3" id="KW-0472">Membrane</keyword>
<name>A0AAU9D1C4_9BACT</name>
<evidence type="ECO:0000313" key="6">
    <source>
        <dbReference type="Proteomes" id="UP001348817"/>
    </source>
</evidence>
<dbReference type="GO" id="GO:0003677">
    <property type="term" value="F:DNA binding"/>
    <property type="evidence" value="ECO:0007669"/>
    <property type="project" value="TreeGrafter"/>
</dbReference>
<dbReference type="GO" id="GO:0005975">
    <property type="term" value="P:carbohydrate metabolic process"/>
    <property type="evidence" value="ECO:0007669"/>
    <property type="project" value="UniProtKB-ARBA"/>
</dbReference>
<keyword evidence="3" id="KW-1133">Transmembrane helix</keyword>
<proteinExistence type="predicted"/>
<accession>A0AAU9D1C4</accession>
<feature type="transmembrane region" description="Helical" evidence="3">
    <location>
        <begin position="691"/>
        <end position="710"/>
    </location>
</feature>
<dbReference type="KEGG" id="fax:FUAX_21450"/>
<feature type="domain" description="LamG-like jellyroll fold" evidence="4">
    <location>
        <begin position="335"/>
        <end position="458"/>
    </location>
</feature>
<evidence type="ECO:0000256" key="3">
    <source>
        <dbReference type="SAM" id="Phobius"/>
    </source>
</evidence>
<dbReference type="InterPro" id="IPR013320">
    <property type="entry name" value="ConA-like_dom_sf"/>
</dbReference>
<dbReference type="Pfam" id="PF13385">
    <property type="entry name" value="Laminin_G_3"/>
    <property type="match status" value="2"/>
</dbReference>
<dbReference type="SMART" id="SM00560">
    <property type="entry name" value="LamGL"/>
    <property type="match status" value="2"/>
</dbReference>
<gene>
    <name evidence="5" type="ORF">FUAX_21450</name>
</gene>
<dbReference type="InterPro" id="IPR006558">
    <property type="entry name" value="LamG-like"/>
</dbReference>
<keyword evidence="6" id="KW-1185">Reference proteome</keyword>
<dbReference type="InterPro" id="IPR051677">
    <property type="entry name" value="AfsR-DnrI-RedD_regulator"/>
</dbReference>
<keyword evidence="3" id="KW-0812">Transmembrane</keyword>
<dbReference type="PANTHER" id="PTHR35807">
    <property type="entry name" value="TRANSCRIPTIONAL REGULATOR REDD-RELATED"/>
    <property type="match status" value="1"/>
</dbReference>
<dbReference type="Proteomes" id="UP001348817">
    <property type="component" value="Chromosome"/>
</dbReference>
<protein>
    <recommendedName>
        <fullName evidence="4">LamG-like jellyroll fold domain-containing protein</fullName>
    </recommendedName>
</protein>
<evidence type="ECO:0000256" key="2">
    <source>
        <dbReference type="ARBA" id="ARBA00023157"/>
    </source>
</evidence>
<dbReference type="AlphaFoldDB" id="A0AAU9D1C4"/>
<dbReference type="SUPFAM" id="SSF49899">
    <property type="entry name" value="Concanavalin A-like lectins/glucanases"/>
    <property type="match status" value="2"/>
</dbReference>
<feature type="domain" description="LamG-like jellyroll fold" evidence="4">
    <location>
        <begin position="535"/>
        <end position="657"/>
    </location>
</feature>